<dbReference type="SUPFAM" id="SSF51735">
    <property type="entry name" value="NAD(P)-binding Rossmann-fold domains"/>
    <property type="match status" value="1"/>
</dbReference>
<dbReference type="Gene3D" id="3.90.180.10">
    <property type="entry name" value="Medium-chain alcohol dehydrogenases, catalytic domain"/>
    <property type="match status" value="1"/>
</dbReference>
<dbReference type="PANTHER" id="PTHR45033">
    <property type="match status" value="1"/>
</dbReference>
<dbReference type="InterPro" id="IPR020843">
    <property type="entry name" value="ER"/>
</dbReference>
<reference evidence="2" key="1">
    <citation type="submission" date="2023-08" db="EMBL/GenBank/DDBJ databases">
        <authorList>
            <person name="Messyasz A."/>
            <person name="Mannisto M.K."/>
            <person name="Kerkhof L.J."/>
            <person name="Haggblom M."/>
        </authorList>
    </citation>
    <scope>NUCLEOTIDE SEQUENCE</scope>
    <source>
        <strain evidence="2">M8UP23</strain>
    </source>
</reference>
<dbReference type="GO" id="GO:0016491">
    <property type="term" value="F:oxidoreductase activity"/>
    <property type="evidence" value="ECO:0007669"/>
    <property type="project" value="InterPro"/>
</dbReference>
<dbReference type="RefSeq" id="WP_353069890.1">
    <property type="nucleotide sequence ID" value="NZ_CP132932.1"/>
</dbReference>
<dbReference type="InterPro" id="IPR036291">
    <property type="entry name" value="NAD(P)-bd_dom_sf"/>
</dbReference>
<proteinExistence type="predicted"/>
<dbReference type="PANTHER" id="PTHR45033:SF2">
    <property type="entry name" value="ZINC-TYPE ALCOHOL DEHYDROGENASE-LIKE PROTEIN C1773.06C"/>
    <property type="match status" value="1"/>
</dbReference>
<dbReference type="Gene3D" id="3.40.50.720">
    <property type="entry name" value="NAD(P)-binding Rossmann-like Domain"/>
    <property type="match status" value="1"/>
</dbReference>
<dbReference type="EMBL" id="CP132932">
    <property type="protein sequence ID" value="XCB27892.1"/>
    <property type="molecule type" value="Genomic_DNA"/>
</dbReference>
<dbReference type="Pfam" id="PF08240">
    <property type="entry name" value="ADH_N"/>
    <property type="match status" value="1"/>
</dbReference>
<dbReference type="InterPro" id="IPR013154">
    <property type="entry name" value="ADH-like_N"/>
</dbReference>
<dbReference type="InterPro" id="IPR052711">
    <property type="entry name" value="Zinc_ADH-like"/>
</dbReference>
<reference evidence="2" key="2">
    <citation type="journal article" date="2024" name="Environ. Microbiol.">
        <title>Genome analysis and description of Tunturibacter gen. nov. expands the diversity of Terriglobia in tundra soils.</title>
        <authorList>
            <person name="Messyasz A."/>
            <person name="Mannisto M.K."/>
            <person name="Kerkhof L.J."/>
            <person name="Haggblom M.M."/>
        </authorList>
    </citation>
    <scope>NUCLEOTIDE SEQUENCE</scope>
    <source>
        <strain evidence="2">M8UP23</strain>
    </source>
</reference>
<gene>
    <name evidence="2" type="ORF">RBB75_06110</name>
</gene>
<feature type="domain" description="Enoyl reductase (ER)" evidence="1">
    <location>
        <begin position="9"/>
        <end position="331"/>
    </location>
</feature>
<dbReference type="InterPro" id="IPR013149">
    <property type="entry name" value="ADH-like_C"/>
</dbReference>
<dbReference type="SUPFAM" id="SSF50129">
    <property type="entry name" value="GroES-like"/>
    <property type="match status" value="1"/>
</dbReference>
<sequence length="334" mass="34990">MKVIELAAPRVDALHSSTYPDPVPGPAEVLVRLRAASLNFLDIAVATGKYPINNFPIIPVTDGAGEIAAFGAAVTDWTVGERVIPHFIPNWQDGRMPTAGGGPRRGIDLPGSLAEYVVVPAHSLVHTPAHLSHAEAATLPIAATTAWRAVRSAGLGPHKTALVLGTGGVSLFAMQFAKAHGARVLVTSSSDEKLERARKLGADGIINYKFTPKWADEVLRLTDGRGADLVLETGGAATFPQSIEAAGLDSTVFIIGFLSGTEVSINVVPVMERRIRLQGNNTGPVADFADAAAAMTAHGIKPVLDATFPMDQAQAAYRHLAEGGHFGKIAISIP</sequence>
<dbReference type="Pfam" id="PF00107">
    <property type="entry name" value="ADH_zinc_N"/>
    <property type="match status" value="1"/>
</dbReference>
<organism evidence="2">
    <name type="scientific">Tunturiibacter empetritectus</name>
    <dbReference type="NCBI Taxonomy" id="3069691"/>
    <lineage>
        <taxon>Bacteria</taxon>
        <taxon>Pseudomonadati</taxon>
        <taxon>Acidobacteriota</taxon>
        <taxon>Terriglobia</taxon>
        <taxon>Terriglobales</taxon>
        <taxon>Acidobacteriaceae</taxon>
        <taxon>Tunturiibacter</taxon>
    </lineage>
</organism>
<dbReference type="CDD" id="cd08276">
    <property type="entry name" value="MDR7"/>
    <property type="match status" value="1"/>
</dbReference>
<dbReference type="SMART" id="SM00829">
    <property type="entry name" value="PKS_ER"/>
    <property type="match status" value="1"/>
</dbReference>
<accession>A0AAU7ZGH9</accession>
<evidence type="ECO:0000259" key="1">
    <source>
        <dbReference type="SMART" id="SM00829"/>
    </source>
</evidence>
<evidence type="ECO:0000313" key="2">
    <source>
        <dbReference type="EMBL" id="XCB27892.1"/>
    </source>
</evidence>
<dbReference type="AlphaFoldDB" id="A0AAU7ZGH9"/>
<protein>
    <submittedName>
        <fullName evidence="2">NAD(P)-dependent alcohol dehydrogenase</fullName>
    </submittedName>
</protein>
<dbReference type="InterPro" id="IPR011032">
    <property type="entry name" value="GroES-like_sf"/>
</dbReference>
<dbReference type="KEGG" id="temp:RBB75_06110"/>
<name>A0AAU7ZGH9_9BACT</name>